<name>M2ZC75_9PROT</name>
<sequence length="257" mass="27455">MSPGHLNGKSRPNAIALIIGIEHYKSAPPAEFAENDARRFYDYATSALGVPASRVKLLTGADAQRVDVEAAILTWLKPQVVRGQTEVFLFFSGHGLASDDGKDLYLLPQDGNRALLDRSALRRKELIDMIVDSGAKSATLFLDTCYSGGTRGKETLVSSARPILVAAKEQTVPANVTILAAAGNDQLSSSLTQAKHGLFSYFLMKGLEGDAAGPDRTITAAKLEAYLAEKIPAEAAKLGRTQTPQLIGDGNRVVSSW</sequence>
<dbReference type="Pfam" id="PF00656">
    <property type="entry name" value="Peptidase_C14"/>
    <property type="match status" value="1"/>
</dbReference>
<organism evidence="2 3">
    <name type="scientific">Paramagnetospirillum caucaseum</name>
    <dbReference type="NCBI Taxonomy" id="1244869"/>
    <lineage>
        <taxon>Bacteria</taxon>
        <taxon>Pseudomonadati</taxon>
        <taxon>Pseudomonadota</taxon>
        <taxon>Alphaproteobacteria</taxon>
        <taxon>Rhodospirillales</taxon>
        <taxon>Magnetospirillaceae</taxon>
        <taxon>Paramagnetospirillum</taxon>
    </lineage>
</organism>
<proteinExistence type="predicted"/>
<dbReference type="Proteomes" id="UP000011744">
    <property type="component" value="Unassembled WGS sequence"/>
</dbReference>
<dbReference type="EMBL" id="AONQ01000001">
    <property type="protein sequence ID" value="EME72035.1"/>
    <property type="molecule type" value="Genomic_DNA"/>
</dbReference>
<dbReference type="GO" id="GO:0004197">
    <property type="term" value="F:cysteine-type endopeptidase activity"/>
    <property type="evidence" value="ECO:0007669"/>
    <property type="project" value="InterPro"/>
</dbReference>
<dbReference type="InterPro" id="IPR011600">
    <property type="entry name" value="Pept_C14_caspase"/>
</dbReference>
<keyword evidence="3" id="KW-1185">Reference proteome</keyword>
<evidence type="ECO:0000313" key="3">
    <source>
        <dbReference type="Proteomes" id="UP000011744"/>
    </source>
</evidence>
<dbReference type="PATRIC" id="fig|1244869.3.peg.116"/>
<dbReference type="InterPro" id="IPR029030">
    <property type="entry name" value="Caspase-like_dom_sf"/>
</dbReference>
<dbReference type="eggNOG" id="COG4249">
    <property type="taxonomic scope" value="Bacteria"/>
</dbReference>
<dbReference type="Gene3D" id="3.40.50.1460">
    <property type="match status" value="1"/>
</dbReference>
<accession>M2ZC75</accession>
<gene>
    <name evidence="2" type="ORF">H261_00610</name>
</gene>
<reference evidence="2 3" key="1">
    <citation type="journal article" date="2014" name="Genome Announc.">
        <title>Draft Genome Sequence of Magnetospirillum sp. Strain SO-1, a Freshwater Magnetotactic Bacterium Isolated from the Ol'khovka River, Russia.</title>
        <authorList>
            <person name="Grouzdev D.S."/>
            <person name="Dziuba M.V."/>
            <person name="Sukhacheva M.S."/>
            <person name="Mardanov A.V."/>
            <person name="Beletskiy A.V."/>
            <person name="Kuznetsov B.B."/>
            <person name="Skryabin K.G."/>
        </authorList>
    </citation>
    <scope>NUCLEOTIDE SEQUENCE [LARGE SCALE GENOMIC DNA]</scope>
    <source>
        <strain evidence="2 3">SO-1</strain>
    </source>
</reference>
<dbReference type="AlphaFoldDB" id="M2ZC75"/>
<dbReference type="GO" id="GO:0006508">
    <property type="term" value="P:proteolysis"/>
    <property type="evidence" value="ECO:0007669"/>
    <property type="project" value="InterPro"/>
</dbReference>
<dbReference type="SUPFAM" id="SSF52129">
    <property type="entry name" value="Caspase-like"/>
    <property type="match status" value="1"/>
</dbReference>
<evidence type="ECO:0000259" key="1">
    <source>
        <dbReference type="Pfam" id="PF00656"/>
    </source>
</evidence>
<evidence type="ECO:0000313" key="2">
    <source>
        <dbReference type="EMBL" id="EME72035.1"/>
    </source>
</evidence>
<protein>
    <recommendedName>
        <fullName evidence="1">Peptidase C14 caspase domain-containing protein</fullName>
    </recommendedName>
</protein>
<dbReference type="STRING" id="1244869.H261_00610"/>
<comment type="caution">
    <text evidence="2">The sequence shown here is derived from an EMBL/GenBank/DDBJ whole genome shotgun (WGS) entry which is preliminary data.</text>
</comment>
<feature type="domain" description="Peptidase C14 caspase" evidence="1">
    <location>
        <begin position="15"/>
        <end position="246"/>
    </location>
</feature>